<dbReference type="Pfam" id="PF03917">
    <property type="entry name" value="GSH_synth_ATP"/>
    <property type="match status" value="1"/>
</dbReference>
<name>A0AAW0VS70_CHEQU</name>
<dbReference type="PANTHER" id="PTHR11130">
    <property type="entry name" value="GLUTATHIONE SYNTHETASE"/>
    <property type="match status" value="1"/>
</dbReference>
<dbReference type="GO" id="GO:0005829">
    <property type="term" value="C:cytosol"/>
    <property type="evidence" value="ECO:0007669"/>
    <property type="project" value="TreeGrafter"/>
</dbReference>
<proteinExistence type="predicted"/>
<dbReference type="InterPro" id="IPR014049">
    <property type="entry name" value="Glutathione_synthase_N_euk"/>
</dbReference>
<dbReference type="AlphaFoldDB" id="A0AAW0VS70"/>
<dbReference type="EMBL" id="JARKIK010001489">
    <property type="protein sequence ID" value="KAK8719715.1"/>
    <property type="molecule type" value="Genomic_DNA"/>
</dbReference>
<dbReference type="InterPro" id="IPR005615">
    <property type="entry name" value="Glutathione_synthase"/>
</dbReference>
<dbReference type="GO" id="GO:0043295">
    <property type="term" value="F:glutathione binding"/>
    <property type="evidence" value="ECO:0007669"/>
    <property type="project" value="TreeGrafter"/>
</dbReference>
<organism evidence="1 2">
    <name type="scientific">Cherax quadricarinatus</name>
    <name type="common">Australian red claw crayfish</name>
    <dbReference type="NCBI Taxonomy" id="27406"/>
    <lineage>
        <taxon>Eukaryota</taxon>
        <taxon>Metazoa</taxon>
        <taxon>Ecdysozoa</taxon>
        <taxon>Arthropoda</taxon>
        <taxon>Crustacea</taxon>
        <taxon>Multicrustacea</taxon>
        <taxon>Malacostraca</taxon>
        <taxon>Eumalacostraca</taxon>
        <taxon>Eucarida</taxon>
        <taxon>Decapoda</taxon>
        <taxon>Pleocyemata</taxon>
        <taxon>Astacidea</taxon>
        <taxon>Parastacoidea</taxon>
        <taxon>Parastacidae</taxon>
        <taxon>Cherax</taxon>
    </lineage>
</organism>
<keyword evidence="2" id="KW-1185">Reference proteome</keyword>
<dbReference type="SUPFAM" id="SSF56059">
    <property type="entry name" value="Glutathione synthetase ATP-binding domain-like"/>
    <property type="match status" value="1"/>
</dbReference>
<protein>
    <submittedName>
        <fullName evidence="1">Uncharacterized protein</fullName>
    </submittedName>
</protein>
<dbReference type="PANTHER" id="PTHR11130:SF0">
    <property type="entry name" value="GLUTATHIONE SYNTHETASE"/>
    <property type="match status" value="1"/>
</dbReference>
<dbReference type="Gene3D" id="3.30.470.20">
    <property type="entry name" value="ATP-grasp fold, B domain"/>
    <property type="match status" value="1"/>
</dbReference>
<evidence type="ECO:0000313" key="2">
    <source>
        <dbReference type="Proteomes" id="UP001445076"/>
    </source>
</evidence>
<dbReference type="GO" id="GO:0005524">
    <property type="term" value="F:ATP binding"/>
    <property type="evidence" value="ECO:0007669"/>
    <property type="project" value="InterPro"/>
</dbReference>
<dbReference type="Proteomes" id="UP001445076">
    <property type="component" value="Unassembled WGS sequence"/>
</dbReference>
<reference evidence="1 2" key="1">
    <citation type="journal article" date="2024" name="BMC Genomics">
        <title>Genome assembly of redclaw crayfish (Cherax quadricarinatus) provides insights into its immune adaptation and hypoxia tolerance.</title>
        <authorList>
            <person name="Liu Z."/>
            <person name="Zheng J."/>
            <person name="Li H."/>
            <person name="Fang K."/>
            <person name="Wang S."/>
            <person name="He J."/>
            <person name="Zhou D."/>
            <person name="Weng S."/>
            <person name="Chi M."/>
            <person name="Gu Z."/>
            <person name="He J."/>
            <person name="Li F."/>
            <person name="Wang M."/>
        </authorList>
    </citation>
    <scope>NUCLEOTIDE SEQUENCE [LARGE SCALE GENOMIC DNA]</scope>
    <source>
        <strain evidence="1">ZL_2023a</strain>
    </source>
</reference>
<dbReference type="GO" id="GO:0004363">
    <property type="term" value="F:glutathione synthase activity"/>
    <property type="evidence" value="ECO:0007669"/>
    <property type="project" value="InterPro"/>
</dbReference>
<evidence type="ECO:0000313" key="1">
    <source>
        <dbReference type="EMBL" id="KAK8719715.1"/>
    </source>
</evidence>
<dbReference type="Gene3D" id="3.30.1490.80">
    <property type="match status" value="1"/>
</dbReference>
<comment type="caution">
    <text evidence="1">The sequence shown here is derived from an EMBL/GenBank/DDBJ whole genome shotgun (WGS) entry which is preliminary data.</text>
</comment>
<gene>
    <name evidence="1" type="ORF">OTU49_013839</name>
</gene>
<accession>A0AAW0VS70</accession>
<sequence length="220" mass="24922">MMAECNNDCHNCCKEDTDNKEEPCRKITTTVLEPCLPLPLQDDILNDIVPKAKDFALLHGAGMRYRDSYDPDIIQMAPFYLLPSAFPRREFDRVVKLQPLINLLMHNIAHDDEFLENCLRKTIRVDDFTARLWKIYTTVRDEGMTQELSLGLVRSDVMLTKCHAGCCKLCETPPYVAGHQVEVNTIASGFGHLGPISGSINRYTKDITQITGTALERTFV</sequence>